<dbReference type="Proteomes" id="UP000298030">
    <property type="component" value="Unassembled WGS sequence"/>
</dbReference>
<dbReference type="SUPFAM" id="SSF56601">
    <property type="entry name" value="beta-lactamase/transpeptidase-like"/>
    <property type="match status" value="1"/>
</dbReference>
<feature type="domain" description="Beta-lactamase-related" evidence="1">
    <location>
        <begin position="12"/>
        <end position="393"/>
    </location>
</feature>
<organism evidence="2 3">
    <name type="scientific">Coprinellus micaceus</name>
    <name type="common">Glistening ink-cap mushroom</name>
    <name type="synonym">Coprinus micaceus</name>
    <dbReference type="NCBI Taxonomy" id="71717"/>
    <lineage>
        <taxon>Eukaryota</taxon>
        <taxon>Fungi</taxon>
        <taxon>Dikarya</taxon>
        <taxon>Basidiomycota</taxon>
        <taxon>Agaricomycotina</taxon>
        <taxon>Agaricomycetes</taxon>
        <taxon>Agaricomycetidae</taxon>
        <taxon>Agaricales</taxon>
        <taxon>Agaricineae</taxon>
        <taxon>Psathyrellaceae</taxon>
        <taxon>Coprinellus</taxon>
    </lineage>
</organism>
<comment type="caution">
    <text evidence="2">The sequence shown here is derived from an EMBL/GenBank/DDBJ whole genome shotgun (WGS) entry which is preliminary data.</text>
</comment>
<reference evidence="2 3" key="1">
    <citation type="journal article" date="2019" name="Nat. Ecol. Evol.">
        <title>Megaphylogeny resolves global patterns of mushroom evolution.</title>
        <authorList>
            <person name="Varga T."/>
            <person name="Krizsan K."/>
            <person name="Foldi C."/>
            <person name="Dima B."/>
            <person name="Sanchez-Garcia M."/>
            <person name="Sanchez-Ramirez S."/>
            <person name="Szollosi G.J."/>
            <person name="Szarkandi J.G."/>
            <person name="Papp V."/>
            <person name="Albert L."/>
            <person name="Andreopoulos W."/>
            <person name="Angelini C."/>
            <person name="Antonin V."/>
            <person name="Barry K.W."/>
            <person name="Bougher N.L."/>
            <person name="Buchanan P."/>
            <person name="Buyck B."/>
            <person name="Bense V."/>
            <person name="Catcheside P."/>
            <person name="Chovatia M."/>
            <person name="Cooper J."/>
            <person name="Damon W."/>
            <person name="Desjardin D."/>
            <person name="Finy P."/>
            <person name="Geml J."/>
            <person name="Haridas S."/>
            <person name="Hughes K."/>
            <person name="Justo A."/>
            <person name="Karasinski D."/>
            <person name="Kautmanova I."/>
            <person name="Kiss B."/>
            <person name="Kocsube S."/>
            <person name="Kotiranta H."/>
            <person name="LaButti K.M."/>
            <person name="Lechner B.E."/>
            <person name="Liimatainen K."/>
            <person name="Lipzen A."/>
            <person name="Lukacs Z."/>
            <person name="Mihaltcheva S."/>
            <person name="Morgado L.N."/>
            <person name="Niskanen T."/>
            <person name="Noordeloos M.E."/>
            <person name="Ohm R.A."/>
            <person name="Ortiz-Santana B."/>
            <person name="Ovrebo C."/>
            <person name="Racz N."/>
            <person name="Riley R."/>
            <person name="Savchenko A."/>
            <person name="Shiryaev A."/>
            <person name="Soop K."/>
            <person name="Spirin V."/>
            <person name="Szebenyi C."/>
            <person name="Tomsovsky M."/>
            <person name="Tulloss R.E."/>
            <person name="Uehling J."/>
            <person name="Grigoriev I.V."/>
            <person name="Vagvolgyi C."/>
            <person name="Papp T."/>
            <person name="Martin F.M."/>
            <person name="Miettinen O."/>
            <person name="Hibbett D.S."/>
            <person name="Nagy L.G."/>
        </authorList>
    </citation>
    <scope>NUCLEOTIDE SEQUENCE [LARGE SCALE GENOMIC DNA]</scope>
    <source>
        <strain evidence="2 3">FP101781</strain>
    </source>
</reference>
<dbReference type="PANTHER" id="PTHR43283:SF3">
    <property type="entry name" value="BETA-LACTAMASE FAMILY PROTEIN (AFU_ORTHOLOGUE AFUA_5G07500)"/>
    <property type="match status" value="1"/>
</dbReference>
<gene>
    <name evidence="2" type="ORF">FA13DRAFT_1777072</name>
</gene>
<dbReference type="InterPro" id="IPR050789">
    <property type="entry name" value="Diverse_Enzym_Activities"/>
</dbReference>
<evidence type="ECO:0000313" key="3">
    <source>
        <dbReference type="Proteomes" id="UP000298030"/>
    </source>
</evidence>
<evidence type="ECO:0000259" key="1">
    <source>
        <dbReference type="Pfam" id="PF00144"/>
    </source>
</evidence>
<dbReference type="EMBL" id="QPFP01000050">
    <property type="protein sequence ID" value="TEB26226.1"/>
    <property type="molecule type" value="Genomic_DNA"/>
</dbReference>
<evidence type="ECO:0000313" key="2">
    <source>
        <dbReference type="EMBL" id="TEB26226.1"/>
    </source>
</evidence>
<dbReference type="InterPro" id="IPR001466">
    <property type="entry name" value="Beta-lactam-related"/>
</dbReference>
<protein>
    <submittedName>
        <fullName evidence="2">Beta-lactamase/transpeptidase-like protein</fullName>
    </submittedName>
</protein>
<dbReference type="Pfam" id="PF00144">
    <property type="entry name" value="Beta-lactamase"/>
    <property type="match status" value="1"/>
</dbReference>
<proteinExistence type="predicted"/>
<dbReference type="AlphaFoldDB" id="A0A4Y7SWH8"/>
<dbReference type="PANTHER" id="PTHR43283">
    <property type="entry name" value="BETA-LACTAMASE-RELATED"/>
    <property type="match status" value="1"/>
</dbReference>
<name>A0A4Y7SWH8_COPMI</name>
<dbReference type="STRING" id="71717.A0A4Y7SWH8"/>
<dbReference type="Gene3D" id="3.40.710.10">
    <property type="entry name" value="DD-peptidase/beta-lactamase superfamily"/>
    <property type="match status" value="1"/>
</dbReference>
<sequence>MVRLSTPGKRSIDEYMDQLSQDSRVPPFVFGVTACEEGIYLRGSGSRVVGDPASGQVDGDTGFWICSEGKPITHLAALQLMERGLLSIDTPVSDLFPEFKSCVIVENSDITGEPSTLYRPAKQTMTVEHLMHHTSGLFYSSASAQDWDSDLSNPYSYPQSAEDPVGEFLRWIKGDYPGIPLKFEPGLSWAYGWSSDILGFVIERASGMNLEEYLQTNIFKPLSMSRTSFYRTPVIKENLISISFRREAGGGAFEPWKHRFYEVDPEKVHLFCGGGHLISSSRDYLTFLRHLLQILAGATEPPNAIISRTALERFLSPSLDVHGQEAIQAFLQSSIPPSNVPSVQWANGQAITTIDWEGRRKRGSGFWMGFLNLFYWIDPTTGVAAVLQAQYLPPLDGTMGSICEEFEQRLYAGLEEENEESGILV</sequence>
<accession>A0A4Y7SWH8</accession>
<dbReference type="InterPro" id="IPR012338">
    <property type="entry name" value="Beta-lactam/transpept-like"/>
</dbReference>
<dbReference type="OrthoDB" id="428260at2759"/>
<keyword evidence="3" id="KW-1185">Reference proteome</keyword>
<dbReference type="PROSITE" id="PS51257">
    <property type="entry name" value="PROKAR_LIPOPROTEIN"/>
    <property type="match status" value="1"/>
</dbReference>